<keyword evidence="3 6" id="KW-0808">Transferase</keyword>
<dbReference type="EC" id="2.7.1.25" evidence="2 6"/>
<dbReference type="PANTHER" id="PTHR42700:SF1">
    <property type="entry name" value="SULFATE ADENYLYLTRANSFERASE"/>
    <property type="match status" value="1"/>
</dbReference>
<comment type="catalytic activity">
    <reaction evidence="1 6">
        <text>adenosine 5'-phosphosulfate + ATP = 3'-phosphoadenylyl sulfate + ADP + H(+)</text>
        <dbReference type="Rhea" id="RHEA:24152"/>
        <dbReference type="ChEBI" id="CHEBI:15378"/>
        <dbReference type="ChEBI" id="CHEBI:30616"/>
        <dbReference type="ChEBI" id="CHEBI:58243"/>
        <dbReference type="ChEBI" id="CHEBI:58339"/>
        <dbReference type="ChEBI" id="CHEBI:456216"/>
        <dbReference type="EC" id="2.7.1.25"/>
    </reaction>
</comment>
<dbReference type="GO" id="GO:0004781">
    <property type="term" value="F:sulfate adenylyltransferase (ATP) activity"/>
    <property type="evidence" value="ECO:0007669"/>
    <property type="project" value="TreeGrafter"/>
</dbReference>
<evidence type="ECO:0000256" key="1">
    <source>
        <dbReference type="ARBA" id="ARBA00001823"/>
    </source>
</evidence>
<gene>
    <name evidence="10" type="ORF">B5V00_04185</name>
</gene>
<comment type="function">
    <text evidence="6">Catalyzes the synthesis of activated sulfate.</text>
</comment>
<evidence type="ECO:0000256" key="4">
    <source>
        <dbReference type="ARBA" id="ARBA00022741"/>
    </source>
</evidence>
<dbReference type="GO" id="GO:0005737">
    <property type="term" value="C:cytoplasm"/>
    <property type="evidence" value="ECO:0007669"/>
    <property type="project" value="TreeGrafter"/>
</dbReference>
<dbReference type="OrthoDB" id="9804504at2"/>
<comment type="caution">
    <text evidence="10">The sequence shown here is derived from an EMBL/GenBank/DDBJ whole genome shotgun (WGS) entry which is preliminary data.</text>
</comment>
<comment type="pathway">
    <text evidence="6">Sulfur metabolism; hydrogen sulfide biosynthesis; sulfite from sulfate: step 2/3.</text>
</comment>
<evidence type="ECO:0000256" key="2">
    <source>
        <dbReference type="ARBA" id="ARBA00012121"/>
    </source>
</evidence>
<evidence type="ECO:0000313" key="10">
    <source>
        <dbReference type="EMBL" id="ORJ62492.1"/>
    </source>
</evidence>
<comment type="similarity">
    <text evidence="6">Belongs to the APS kinase family.</text>
</comment>
<dbReference type="InterPro" id="IPR050512">
    <property type="entry name" value="Sulf_AdTrans/APS_kinase"/>
</dbReference>
<feature type="domain" description="APS kinase" evidence="8">
    <location>
        <begin position="145"/>
        <end position="290"/>
    </location>
</feature>
<dbReference type="AlphaFoldDB" id="A0A1X0YBL0"/>
<dbReference type="InterPro" id="IPR059117">
    <property type="entry name" value="APS_kinase_dom"/>
</dbReference>
<dbReference type="GO" id="GO:0005524">
    <property type="term" value="F:ATP binding"/>
    <property type="evidence" value="ECO:0007669"/>
    <property type="project" value="UniProtKB-KW"/>
</dbReference>
<evidence type="ECO:0000256" key="7">
    <source>
        <dbReference type="SAM" id="Phobius"/>
    </source>
</evidence>
<dbReference type="NCBIfam" id="TIGR00455">
    <property type="entry name" value="apsK"/>
    <property type="match status" value="1"/>
</dbReference>
<dbReference type="GO" id="GO:0019379">
    <property type="term" value="P:sulfate assimilation, phosphoadenylyl sulfate reduction by phosphoadenylyl-sulfate reductase (thioredoxin)"/>
    <property type="evidence" value="ECO:0007669"/>
    <property type="project" value="TreeGrafter"/>
</dbReference>
<dbReference type="CDD" id="cd02027">
    <property type="entry name" value="APSK"/>
    <property type="match status" value="1"/>
</dbReference>
<keyword evidence="7" id="KW-1133">Transmembrane helix</keyword>
<feature type="transmembrane region" description="Helical" evidence="7">
    <location>
        <begin position="109"/>
        <end position="127"/>
    </location>
</feature>
<evidence type="ECO:0000259" key="8">
    <source>
        <dbReference type="Pfam" id="PF01583"/>
    </source>
</evidence>
<evidence type="ECO:0000313" key="11">
    <source>
        <dbReference type="Proteomes" id="UP000193136"/>
    </source>
</evidence>
<accession>A0A1X0YBL0</accession>
<keyword evidence="11" id="KW-1185">Reference proteome</keyword>
<keyword evidence="7" id="KW-0812">Transmembrane</keyword>
<dbReference type="GO" id="GO:0070814">
    <property type="term" value="P:hydrogen sulfide biosynthetic process"/>
    <property type="evidence" value="ECO:0007669"/>
    <property type="project" value="UniProtKB-UniPathway"/>
</dbReference>
<evidence type="ECO:0000256" key="5">
    <source>
        <dbReference type="ARBA" id="ARBA00022840"/>
    </source>
</evidence>
<evidence type="ECO:0000256" key="3">
    <source>
        <dbReference type="ARBA" id="ARBA00022679"/>
    </source>
</evidence>
<dbReference type="Proteomes" id="UP000193136">
    <property type="component" value="Unassembled WGS sequence"/>
</dbReference>
<organism evidence="10 11">
    <name type="scientific">Geothermobacter hydrogeniphilus</name>
    <dbReference type="NCBI Taxonomy" id="1969733"/>
    <lineage>
        <taxon>Bacteria</taxon>
        <taxon>Pseudomonadati</taxon>
        <taxon>Thermodesulfobacteriota</taxon>
        <taxon>Desulfuromonadia</taxon>
        <taxon>Desulfuromonadales</taxon>
        <taxon>Geothermobacteraceae</taxon>
        <taxon>Geothermobacter</taxon>
    </lineage>
</organism>
<dbReference type="GO" id="GO:0010134">
    <property type="term" value="P:sulfate assimilation via adenylyl sulfate reduction"/>
    <property type="evidence" value="ECO:0007669"/>
    <property type="project" value="TreeGrafter"/>
</dbReference>
<evidence type="ECO:0000256" key="6">
    <source>
        <dbReference type="RuleBase" id="RU004347"/>
    </source>
</evidence>
<dbReference type="Pfam" id="PF09834">
    <property type="entry name" value="DUF2061"/>
    <property type="match status" value="1"/>
</dbReference>
<keyword evidence="4 6" id="KW-0547">Nucleotide-binding</keyword>
<proteinExistence type="inferred from homology"/>
<reference evidence="10 11" key="1">
    <citation type="submission" date="2017-03" db="EMBL/GenBank/DDBJ databases">
        <title>Genome sequence of Geothermobacter sp. EPR-M, Deep-Sea Iron Reducer.</title>
        <authorList>
            <person name="Tully B."/>
            <person name="Savalia P."/>
            <person name="Abuyen K."/>
            <person name="Baughan C."/>
            <person name="Romero E."/>
            <person name="Ronkowski C."/>
            <person name="Torres B."/>
            <person name="Tremblay J."/>
            <person name="Trujillo A."/>
            <person name="Tyler M."/>
            <person name="Perez-Rodriguez I."/>
            <person name="Amend J."/>
        </authorList>
    </citation>
    <scope>NUCLEOTIDE SEQUENCE [LARGE SCALE GENOMIC DNA]</scope>
    <source>
        <strain evidence="10 11">EPR-M</strain>
    </source>
</reference>
<dbReference type="EMBL" id="NAAD01000003">
    <property type="protein sequence ID" value="ORJ62492.1"/>
    <property type="molecule type" value="Genomic_DNA"/>
</dbReference>
<dbReference type="SUPFAM" id="SSF52540">
    <property type="entry name" value="P-loop containing nucleoside triphosphate hydrolases"/>
    <property type="match status" value="1"/>
</dbReference>
<keyword evidence="7" id="KW-0472">Membrane</keyword>
<sequence>MARLYSQLLSVDGVAKTHQQLRCCVCLAASTYVNTPHCSTIARLAAGAFCLANTLDAFCESIFCSAGRGVFFMQYETRARSIFKALSWRTWATITTAVIVFAFTGRFALALTVGALEVVAKMALYFFHERLWQKIRWGKKEVPAFVLWFTGLPASGKKAVADRVYQLLKDRGLKVERLDSRDVRPLFPETGFSPPEVNRHVKRSGHLCAMLEKNGVSVVASFVSPYRESREFARRMAATFVEVHMRSTPEACMKRDSKGHYARAQRGEFKYFPGVDVAYEQPRQPEIVIDVEQTPAERAAEQVLDYLKKHVLVEGRRVKKAPAAAEVSFDES</sequence>
<dbReference type="InterPro" id="IPR002891">
    <property type="entry name" value="APS"/>
</dbReference>
<dbReference type="InterPro" id="IPR027417">
    <property type="entry name" value="P-loop_NTPase"/>
</dbReference>
<dbReference type="InterPro" id="IPR018638">
    <property type="entry name" value="DUF2061_membrane"/>
</dbReference>
<dbReference type="UniPathway" id="UPA00140">
    <property type="reaction ID" value="UER00205"/>
</dbReference>
<name>A0A1X0YBL0_9BACT</name>
<dbReference type="STRING" id="1969733.B5V00_04185"/>
<dbReference type="Pfam" id="PF01583">
    <property type="entry name" value="APS_kinase"/>
    <property type="match status" value="1"/>
</dbReference>
<evidence type="ECO:0000259" key="9">
    <source>
        <dbReference type="Pfam" id="PF09834"/>
    </source>
</evidence>
<protein>
    <recommendedName>
        <fullName evidence="2 6">Adenylyl-sulfate kinase</fullName>
        <ecNumber evidence="2 6">2.7.1.25</ecNumber>
    </recommendedName>
</protein>
<feature type="domain" description="DUF2061" evidence="9">
    <location>
        <begin position="82"/>
        <end position="133"/>
    </location>
</feature>
<dbReference type="GO" id="GO:0004020">
    <property type="term" value="F:adenylylsulfate kinase activity"/>
    <property type="evidence" value="ECO:0007669"/>
    <property type="project" value="UniProtKB-EC"/>
</dbReference>
<dbReference type="Gene3D" id="3.40.50.300">
    <property type="entry name" value="P-loop containing nucleotide triphosphate hydrolases"/>
    <property type="match status" value="1"/>
</dbReference>
<keyword evidence="5 6" id="KW-0067">ATP-binding</keyword>
<dbReference type="PANTHER" id="PTHR42700">
    <property type="entry name" value="SULFATE ADENYLYLTRANSFERASE"/>
    <property type="match status" value="1"/>
</dbReference>
<keyword evidence="6 10" id="KW-0418">Kinase</keyword>